<proteinExistence type="predicted"/>
<evidence type="ECO:0000259" key="3">
    <source>
        <dbReference type="Pfam" id="PF13399"/>
    </source>
</evidence>
<reference evidence="4" key="1">
    <citation type="submission" date="2020-08" db="EMBL/GenBank/DDBJ databases">
        <title>Sequencing the genomes of 1000 actinobacteria strains.</title>
        <authorList>
            <person name="Klenk H.-P."/>
        </authorList>
    </citation>
    <scope>NUCLEOTIDE SEQUENCE [LARGE SCALE GENOMIC DNA]</scope>
    <source>
        <strain evidence="4">DSM 27064</strain>
    </source>
</reference>
<feature type="region of interest" description="Disordered" evidence="1">
    <location>
        <begin position="80"/>
        <end position="109"/>
    </location>
</feature>
<dbReference type="Gene3D" id="3.30.70.2390">
    <property type="match status" value="1"/>
</dbReference>
<feature type="domain" description="LytR/CpsA/Psr regulator C-terminal" evidence="3">
    <location>
        <begin position="112"/>
        <end position="199"/>
    </location>
</feature>
<dbReference type="EMBL" id="JACIFD010000010">
    <property type="protein sequence ID" value="MBB4071795.1"/>
    <property type="molecule type" value="Genomic_DNA"/>
</dbReference>
<dbReference type="RefSeq" id="WP_183304785.1">
    <property type="nucleotide sequence ID" value="NZ_JACIFD010000010.1"/>
</dbReference>
<name>A0A840DJ68_9MICO</name>
<dbReference type="AlphaFoldDB" id="A0A840DJ68"/>
<keyword evidence="2" id="KW-0812">Transmembrane</keyword>
<comment type="caution">
    <text evidence="4">The sequence shown here is derived from an EMBL/GenBank/DDBJ whole genome shotgun (WGS) entry which is preliminary data.</text>
</comment>
<feature type="compositionally biased region" description="Low complexity" evidence="1">
    <location>
        <begin position="80"/>
        <end position="97"/>
    </location>
</feature>
<dbReference type="InterPro" id="IPR027381">
    <property type="entry name" value="LytR/CpsA/Psr_C"/>
</dbReference>
<keyword evidence="2" id="KW-0472">Membrane</keyword>
<dbReference type="Proteomes" id="UP000571183">
    <property type="component" value="Unassembled WGS sequence"/>
</dbReference>
<evidence type="ECO:0000256" key="1">
    <source>
        <dbReference type="SAM" id="MobiDB-lite"/>
    </source>
</evidence>
<keyword evidence="2" id="KW-1133">Transmembrane helix</keyword>
<accession>A0A840DJ68</accession>
<protein>
    <recommendedName>
        <fullName evidence="3">LytR/CpsA/Psr regulator C-terminal domain-containing protein</fullName>
    </recommendedName>
</protein>
<organism evidence="4 5">
    <name type="scientific">Canibacter oris</name>
    <dbReference type="NCBI Taxonomy" id="1365628"/>
    <lineage>
        <taxon>Bacteria</taxon>
        <taxon>Bacillati</taxon>
        <taxon>Actinomycetota</taxon>
        <taxon>Actinomycetes</taxon>
        <taxon>Micrococcales</taxon>
        <taxon>Microbacteriaceae</taxon>
        <taxon>Canibacter</taxon>
    </lineage>
</organism>
<evidence type="ECO:0000256" key="2">
    <source>
        <dbReference type="SAM" id="Phobius"/>
    </source>
</evidence>
<gene>
    <name evidence="4" type="ORF">F5897_001114</name>
</gene>
<evidence type="ECO:0000313" key="4">
    <source>
        <dbReference type="EMBL" id="MBB4071795.1"/>
    </source>
</evidence>
<evidence type="ECO:0000313" key="5">
    <source>
        <dbReference type="Proteomes" id="UP000571183"/>
    </source>
</evidence>
<dbReference type="Pfam" id="PF13399">
    <property type="entry name" value="LytR_C"/>
    <property type="match status" value="1"/>
</dbReference>
<sequence>MSQKQNFPSDRFDAVAVGGKRGSRIGAHRADPRQRHFGRWALLVFSLTLLCTLAGVLWLMRVGADSTVFSSAKDMVQQEQTAAQAGAADAGAQTAAEPEPEPEPEPAVNPEATVTVLNGTLTAGLAGGVGEEITANAWGAVTFVGNARTQDVAVTAVIYSNQEQAANAAALARVLGGVESRFDLSYADYGTDLVVEVGADRAVQ</sequence>
<keyword evidence="5" id="KW-1185">Reference proteome</keyword>
<feature type="transmembrane region" description="Helical" evidence="2">
    <location>
        <begin position="40"/>
        <end position="60"/>
    </location>
</feature>